<reference evidence="1 2" key="1">
    <citation type="journal article" date="2015" name="Genome Announc.">
        <title>Draft Genome Sequence of Burkholderia sp. Strain PML1(12), an Ectomycorrhizosphere-Inhabiting Bacterium with Effective Mineral-Weathering Ability.</title>
        <authorList>
            <person name="Uroz S."/>
            <person name="Oger P."/>
        </authorList>
    </citation>
    <scope>NUCLEOTIDE SEQUENCE [LARGE SCALE GENOMIC DNA]</scope>
    <source>
        <strain evidence="2">PML1(12)</strain>
    </source>
</reference>
<evidence type="ECO:0000313" key="1">
    <source>
        <dbReference type="EMBL" id="KLU22859.1"/>
    </source>
</evidence>
<proteinExistence type="predicted"/>
<evidence type="ECO:0000313" key="2">
    <source>
        <dbReference type="Proteomes" id="UP000035963"/>
    </source>
</evidence>
<name>A0A0J1CQE0_9BURK</name>
<comment type="caution">
    <text evidence="1">The sequence shown here is derived from an EMBL/GenBank/DDBJ whole genome shotgun (WGS) entry which is preliminary data.</text>
</comment>
<dbReference type="Proteomes" id="UP000035963">
    <property type="component" value="Unassembled WGS sequence"/>
</dbReference>
<dbReference type="AlphaFoldDB" id="A0A0J1CQE0"/>
<dbReference type="PATRIC" id="fig|908627.4.peg.6273"/>
<sequence>MEAEVLALKLWRDYVIATLSVDAGIVFCFALESKFESREQASGQCARRTVFFGDWQGDARFAHLIRSIDSRA</sequence>
<organism evidence="1 2">
    <name type="scientific">Caballeronia mineralivorans PML1(12)</name>
    <dbReference type="NCBI Taxonomy" id="908627"/>
    <lineage>
        <taxon>Bacteria</taxon>
        <taxon>Pseudomonadati</taxon>
        <taxon>Pseudomonadota</taxon>
        <taxon>Betaproteobacteria</taxon>
        <taxon>Burkholderiales</taxon>
        <taxon>Burkholderiaceae</taxon>
        <taxon>Caballeronia</taxon>
    </lineage>
</organism>
<accession>A0A0J1CQE0</accession>
<dbReference type="EMBL" id="AEJF01000171">
    <property type="protein sequence ID" value="KLU22859.1"/>
    <property type="molecule type" value="Genomic_DNA"/>
</dbReference>
<keyword evidence="2" id="KW-1185">Reference proteome</keyword>
<protein>
    <submittedName>
        <fullName evidence="1">Uncharacterized protein</fullName>
    </submittedName>
</protein>
<gene>
    <name evidence="1" type="ORF">EOS_28040</name>
</gene>